<feature type="region of interest" description="Disordered" evidence="1">
    <location>
        <begin position="97"/>
        <end position="118"/>
    </location>
</feature>
<evidence type="ECO:0000313" key="3">
    <source>
        <dbReference type="Proteomes" id="UP001153269"/>
    </source>
</evidence>
<gene>
    <name evidence="2" type="ORF">PLEPLA_LOCUS10549</name>
</gene>
<evidence type="ECO:0000256" key="1">
    <source>
        <dbReference type="SAM" id="MobiDB-lite"/>
    </source>
</evidence>
<dbReference type="AlphaFoldDB" id="A0A9N7U1K3"/>
<feature type="compositionally biased region" description="Polar residues" evidence="1">
    <location>
        <begin position="24"/>
        <end position="44"/>
    </location>
</feature>
<protein>
    <submittedName>
        <fullName evidence="2">Uncharacterized protein</fullName>
    </submittedName>
</protein>
<sequence>MAEHSREDGSMEPTDQVDEDVPVKQSNCSSASLPSDTVASTSDETLAKNCGKTEVSTDQENYEGPGEDCKNGALTISSYQDNKDQLLQIRPVAALPENSVDAKTPDLKFPLSPDEGGEKTLTQLEQPIKVEETKMEVVEEALPVYPDSSEVRRAKFLSYPVKSEKMVTKAEQLDFP</sequence>
<feature type="region of interest" description="Disordered" evidence="1">
    <location>
        <begin position="1"/>
        <end position="69"/>
    </location>
</feature>
<dbReference type="Proteomes" id="UP001153269">
    <property type="component" value="Unassembled WGS sequence"/>
</dbReference>
<proteinExistence type="predicted"/>
<keyword evidence="3" id="KW-1185">Reference proteome</keyword>
<organism evidence="2 3">
    <name type="scientific">Pleuronectes platessa</name>
    <name type="common">European plaice</name>
    <dbReference type="NCBI Taxonomy" id="8262"/>
    <lineage>
        <taxon>Eukaryota</taxon>
        <taxon>Metazoa</taxon>
        <taxon>Chordata</taxon>
        <taxon>Craniata</taxon>
        <taxon>Vertebrata</taxon>
        <taxon>Euteleostomi</taxon>
        <taxon>Actinopterygii</taxon>
        <taxon>Neopterygii</taxon>
        <taxon>Teleostei</taxon>
        <taxon>Neoteleostei</taxon>
        <taxon>Acanthomorphata</taxon>
        <taxon>Carangaria</taxon>
        <taxon>Pleuronectiformes</taxon>
        <taxon>Pleuronectoidei</taxon>
        <taxon>Pleuronectidae</taxon>
        <taxon>Pleuronectes</taxon>
    </lineage>
</organism>
<name>A0A9N7U1K3_PLEPL</name>
<evidence type="ECO:0000313" key="2">
    <source>
        <dbReference type="EMBL" id="CAB1422632.1"/>
    </source>
</evidence>
<comment type="caution">
    <text evidence="2">The sequence shown here is derived from an EMBL/GenBank/DDBJ whole genome shotgun (WGS) entry which is preliminary data.</text>
</comment>
<accession>A0A9N7U1K3</accession>
<reference evidence="2" key="1">
    <citation type="submission" date="2020-03" db="EMBL/GenBank/DDBJ databases">
        <authorList>
            <person name="Weist P."/>
        </authorList>
    </citation>
    <scope>NUCLEOTIDE SEQUENCE</scope>
</reference>
<dbReference type="EMBL" id="CADEAL010000599">
    <property type="protein sequence ID" value="CAB1422632.1"/>
    <property type="molecule type" value="Genomic_DNA"/>
</dbReference>